<dbReference type="Gene3D" id="3.60.110.10">
    <property type="entry name" value="Carbon-nitrogen hydrolase"/>
    <property type="match status" value="1"/>
</dbReference>
<evidence type="ECO:0000256" key="4">
    <source>
        <dbReference type="ARBA" id="ARBA00052904"/>
    </source>
</evidence>
<feature type="domain" description="CN hydrolase" evidence="6">
    <location>
        <begin position="4"/>
        <end position="242"/>
    </location>
</feature>
<protein>
    <recommendedName>
        <fullName evidence="5">Omega-amidase YafV</fullName>
        <ecNumber evidence="3">3.5.1.3</ecNumber>
    </recommendedName>
</protein>
<dbReference type="Proteomes" id="UP000240572">
    <property type="component" value="Unassembled WGS sequence"/>
</dbReference>
<dbReference type="EMBL" id="PYGD01000009">
    <property type="protein sequence ID" value="PSK90130.1"/>
    <property type="molecule type" value="Genomic_DNA"/>
</dbReference>
<dbReference type="FunFam" id="3.60.110.10:FF:000004">
    <property type="entry name" value="Carbon-nitrogen hydrolase"/>
    <property type="match status" value="1"/>
</dbReference>
<gene>
    <name evidence="7" type="ORF">B0I18_109136</name>
</gene>
<dbReference type="Pfam" id="PF00795">
    <property type="entry name" value="CN_hydrolase"/>
    <property type="match status" value="1"/>
</dbReference>
<keyword evidence="8" id="KW-1185">Reference proteome</keyword>
<dbReference type="InterPro" id="IPR003010">
    <property type="entry name" value="C-N_Hydrolase"/>
</dbReference>
<dbReference type="PANTHER" id="PTHR47799">
    <property type="entry name" value="OMEGA-AMIDASE YAFV"/>
    <property type="match status" value="1"/>
</dbReference>
<dbReference type="GO" id="GO:0106008">
    <property type="term" value="F:2-oxoglutaramate amidase activity"/>
    <property type="evidence" value="ECO:0007669"/>
    <property type="project" value="TreeGrafter"/>
</dbReference>
<dbReference type="PROSITE" id="PS50263">
    <property type="entry name" value="CN_HYDROLASE"/>
    <property type="match status" value="1"/>
</dbReference>
<organism evidence="7 8">
    <name type="scientific">Taibaiella chishuiensis</name>
    <dbReference type="NCBI Taxonomy" id="1434707"/>
    <lineage>
        <taxon>Bacteria</taxon>
        <taxon>Pseudomonadati</taxon>
        <taxon>Bacteroidota</taxon>
        <taxon>Chitinophagia</taxon>
        <taxon>Chitinophagales</taxon>
        <taxon>Chitinophagaceae</taxon>
        <taxon>Taibaiella</taxon>
    </lineage>
</organism>
<comment type="similarity">
    <text evidence="1">Belongs to the carbon-nitrogen hydrolase superfamily. NIT1/NIT2 family.</text>
</comment>
<sequence>MSSLTISLIQSNLYWEDKERNLQQFADKIAGLPASSQVVVLPEMFSTGFSMQPETFAETMDGTTVAWLRQTAKANRKIITGSMIVAEDGQYYNRLIWMQPDGTCYHYDKRHLFGFAGEDRHYTAGDKRLIVRVNGWKLCLQVCYDLRFPVWARQKGTPDSTDGLYDILLYVANWPQRRSLPWKTLLQARAIENQAYVIGVNRVGNDGNDIYHSGDSSLIDPLGNIIWQQADEEAVYTHTLRKEDLEQVRSQFPFLNDADPFMIL</sequence>
<dbReference type="GO" id="GO:0050152">
    <property type="term" value="F:omega-amidase activity"/>
    <property type="evidence" value="ECO:0007669"/>
    <property type="project" value="UniProtKB-EC"/>
</dbReference>
<dbReference type="RefSeq" id="WP_106524470.1">
    <property type="nucleotide sequence ID" value="NZ_PYGD01000009.1"/>
</dbReference>
<dbReference type="CDD" id="cd07575">
    <property type="entry name" value="Xc-1258_like"/>
    <property type="match status" value="1"/>
</dbReference>
<dbReference type="NCBIfam" id="NF007757">
    <property type="entry name" value="PRK10438.1"/>
    <property type="match status" value="1"/>
</dbReference>
<dbReference type="AlphaFoldDB" id="A0A2P8CYU2"/>
<evidence type="ECO:0000313" key="7">
    <source>
        <dbReference type="EMBL" id="PSK90130.1"/>
    </source>
</evidence>
<keyword evidence="2 7" id="KW-0378">Hydrolase</keyword>
<evidence type="ECO:0000256" key="5">
    <source>
        <dbReference type="ARBA" id="ARBA00072139"/>
    </source>
</evidence>
<dbReference type="OrthoDB" id="9811121at2"/>
<proteinExistence type="inferred from homology"/>
<accession>A0A2P8CYU2</accession>
<evidence type="ECO:0000256" key="2">
    <source>
        <dbReference type="ARBA" id="ARBA00022801"/>
    </source>
</evidence>
<name>A0A2P8CYU2_9BACT</name>
<evidence type="ECO:0000313" key="8">
    <source>
        <dbReference type="Proteomes" id="UP000240572"/>
    </source>
</evidence>
<evidence type="ECO:0000256" key="3">
    <source>
        <dbReference type="ARBA" id="ARBA00039118"/>
    </source>
</evidence>
<reference evidence="7 8" key="1">
    <citation type="submission" date="2018-03" db="EMBL/GenBank/DDBJ databases">
        <title>Genomic Encyclopedia of Type Strains, Phase III (KMG-III): the genomes of soil and plant-associated and newly described type strains.</title>
        <authorList>
            <person name="Whitman W."/>
        </authorList>
    </citation>
    <scope>NUCLEOTIDE SEQUENCE [LARGE SCALE GENOMIC DNA]</scope>
    <source>
        <strain evidence="7 8">CGMCC 1.12700</strain>
    </source>
</reference>
<evidence type="ECO:0000259" key="6">
    <source>
        <dbReference type="PROSITE" id="PS50263"/>
    </source>
</evidence>
<dbReference type="PANTHER" id="PTHR47799:SF1">
    <property type="entry name" value="OMEGA-AMIDASE YAFV"/>
    <property type="match status" value="1"/>
</dbReference>
<dbReference type="InterPro" id="IPR052737">
    <property type="entry name" value="Omega-amidase_YafV"/>
</dbReference>
<comment type="catalytic activity">
    <reaction evidence="4">
        <text>a monoamide of a dicarboxylate + H2O = a dicarboxylate + NH4(+)</text>
        <dbReference type="Rhea" id="RHEA:11716"/>
        <dbReference type="ChEBI" id="CHEBI:15377"/>
        <dbReference type="ChEBI" id="CHEBI:28938"/>
        <dbReference type="ChEBI" id="CHEBI:28965"/>
        <dbReference type="ChEBI" id="CHEBI:77450"/>
        <dbReference type="EC" id="3.5.1.3"/>
    </reaction>
</comment>
<dbReference type="EC" id="3.5.1.3" evidence="3"/>
<evidence type="ECO:0000256" key="1">
    <source>
        <dbReference type="ARBA" id="ARBA00010613"/>
    </source>
</evidence>
<dbReference type="SUPFAM" id="SSF56317">
    <property type="entry name" value="Carbon-nitrogen hydrolase"/>
    <property type="match status" value="1"/>
</dbReference>
<comment type="caution">
    <text evidence="7">The sequence shown here is derived from an EMBL/GenBank/DDBJ whole genome shotgun (WGS) entry which is preliminary data.</text>
</comment>
<dbReference type="InterPro" id="IPR036526">
    <property type="entry name" value="C-N_Hydrolase_sf"/>
</dbReference>